<dbReference type="OrthoDB" id="185455at2759"/>
<evidence type="ECO:0000313" key="1">
    <source>
        <dbReference type="EMBL" id="KAG5455585.1"/>
    </source>
</evidence>
<reference evidence="1 2" key="1">
    <citation type="journal article" name="Sci. Rep.">
        <title>Genome-scale phylogenetic analyses confirm Olpidium as the closest living zoosporic fungus to the non-flagellated, terrestrial fungi.</title>
        <authorList>
            <person name="Chang Y."/>
            <person name="Rochon D."/>
            <person name="Sekimoto S."/>
            <person name="Wang Y."/>
            <person name="Chovatia M."/>
            <person name="Sandor L."/>
            <person name="Salamov A."/>
            <person name="Grigoriev I.V."/>
            <person name="Stajich J.E."/>
            <person name="Spatafora J.W."/>
        </authorList>
    </citation>
    <scope>NUCLEOTIDE SEQUENCE [LARGE SCALE GENOMIC DNA]</scope>
    <source>
        <strain evidence="1">S191</strain>
    </source>
</reference>
<accession>A0A8H8DEE7</accession>
<dbReference type="Gene3D" id="1.10.10.10">
    <property type="entry name" value="Winged helix-like DNA-binding domain superfamily/Winged helix DNA-binding domain"/>
    <property type="match status" value="1"/>
</dbReference>
<dbReference type="EMBL" id="JAEFCI010013135">
    <property type="protein sequence ID" value="KAG5455585.1"/>
    <property type="molecule type" value="Genomic_DNA"/>
</dbReference>
<comment type="caution">
    <text evidence="1">The sequence shown here is derived from an EMBL/GenBank/DDBJ whole genome shotgun (WGS) entry which is preliminary data.</text>
</comment>
<protein>
    <submittedName>
        <fullName evidence="1">Uncharacterized protein</fullName>
    </submittedName>
</protein>
<dbReference type="AlphaFoldDB" id="A0A8H8DEE7"/>
<sequence>MATEYTPDEIAFFKRTEVIVTADDEAFEVSSKRALKQTSKISGQLSKAQAQKLLDRLTSRGWLQYE</sequence>
<gene>
    <name evidence="1" type="ORF">BJ554DRAFT_4958</name>
</gene>
<evidence type="ECO:0000313" key="2">
    <source>
        <dbReference type="Proteomes" id="UP000673691"/>
    </source>
</evidence>
<proteinExistence type="predicted"/>
<keyword evidence="2" id="KW-1185">Reference proteome</keyword>
<dbReference type="Proteomes" id="UP000673691">
    <property type="component" value="Unassembled WGS sequence"/>
</dbReference>
<name>A0A8H8DEE7_9FUNG</name>
<organism evidence="1 2">
    <name type="scientific">Olpidium bornovanus</name>
    <dbReference type="NCBI Taxonomy" id="278681"/>
    <lineage>
        <taxon>Eukaryota</taxon>
        <taxon>Fungi</taxon>
        <taxon>Fungi incertae sedis</taxon>
        <taxon>Olpidiomycota</taxon>
        <taxon>Olpidiomycotina</taxon>
        <taxon>Olpidiomycetes</taxon>
        <taxon>Olpidiales</taxon>
        <taxon>Olpidiaceae</taxon>
        <taxon>Olpidium</taxon>
    </lineage>
</organism>
<dbReference type="InterPro" id="IPR036388">
    <property type="entry name" value="WH-like_DNA-bd_sf"/>
</dbReference>